<evidence type="ECO:0000313" key="4">
    <source>
        <dbReference type="Proteomes" id="UP000241426"/>
    </source>
</evidence>
<evidence type="ECO:0000313" key="3">
    <source>
        <dbReference type="Proteomes" id="UP000240728"/>
    </source>
</evidence>
<dbReference type="Proteomes" id="UP000240728">
    <property type="component" value="Unassembled WGS sequence"/>
</dbReference>
<dbReference type="Proteomes" id="UP000241426">
    <property type="component" value="Unassembled WGS sequence"/>
</dbReference>
<dbReference type="RefSeq" id="WP_045041397.1">
    <property type="nucleotide sequence ID" value="NZ_JAUZMV010000002.1"/>
</dbReference>
<dbReference type="OrthoDB" id="5827815at2"/>
<evidence type="ECO:0000313" key="2">
    <source>
        <dbReference type="EMBL" id="PSX46327.1"/>
    </source>
</evidence>
<proteinExistence type="predicted"/>
<dbReference type="EMBL" id="PYNF01000004">
    <property type="protein sequence ID" value="PSV00030.1"/>
    <property type="molecule type" value="Genomic_DNA"/>
</dbReference>
<organism evidence="1 4">
    <name type="scientific">Photobacterium kishitanii</name>
    <dbReference type="NCBI Taxonomy" id="318456"/>
    <lineage>
        <taxon>Bacteria</taxon>
        <taxon>Pseudomonadati</taxon>
        <taxon>Pseudomonadota</taxon>
        <taxon>Gammaproteobacteria</taxon>
        <taxon>Vibrionales</taxon>
        <taxon>Vibrionaceae</taxon>
        <taxon>Photobacterium</taxon>
    </lineage>
</organism>
<sequence>MNNITTVPAQVTTTLTMPLLLAQVNAELSLHQLDLITIKGSYSQFFDYFNSKLAPSINSWIDAVNCDHAVQSNINSHYGHLAFSHYLARQYDPLRWSADVAVMTRGFINITDTKLSFNSINIHHIYDYLVTELIDIDDMKHQFSHLLITDNINYLYRNTPPCIHRYAVDNNELIEKNVQQNISMLFKLYLKTIATATQAIVLNK</sequence>
<dbReference type="AlphaFoldDB" id="A0A2T3QZU1"/>
<keyword evidence="3" id="KW-1185">Reference proteome</keyword>
<comment type="caution">
    <text evidence="1">The sequence shown here is derived from an EMBL/GenBank/DDBJ whole genome shotgun (WGS) entry which is preliminary data.</text>
</comment>
<gene>
    <name evidence="2" type="ORF">C0W53_05200</name>
    <name evidence="1" type="ORF">C9J27_07245</name>
</gene>
<accession>A0A2T3QZU1</accession>
<protein>
    <submittedName>
        <fullName evidence="1">Uncharacterized protein</fullName>
    </submittedName>
</protein>
<evidence type="ECO:0000313" key="1">
    <source>
        <dbReference type="EMBL" id="PSV00030.1"/>
    </source>
</evidence>
<name>A0A2T3QZU1_9GAMM</name>
<reference evidence="3 4" key="1">
    <citation type="submission" date="2018-01" db="EMBL/GenBank/DDBJ databases">
        <title>Whole genome sequencing of Histamine producing bacteria.</title>
        <authorList>
            <person name="Butler K."/>
        </authorList>
    </citation>
    <scope>NUCLEOTIDE SEQUENCE [LARGE SCALE GENOMIC DNA]</scope>
    <source>
        <strain evidence="2 3">A1-4</strain>
        <strain evidence="1 4">FS-7.2</strain>
    </source>
</reference>
<dbReference type="EMBL" id="PYOZ01000002">
    <property type="protein sequence ID" value="PSX46327.1"/>
    <property type="molecule type" value="Genomic_DNA"/>
</dbReference>